<dbReference type="GO" id="GO:0006574">
    <property type="term" value="P:L-valine catabolic process"/>
    <property type="evidence" value="ECO:0007669"/>
    <property type="project" value="UniProtKB-UniRule"/>
</dbReference>
<keyword evidence="1 2" id="KW-0378">Hydrolase</keyword>
<evidence type="ECO:0000256" key="2">
    <source>
        <dbReference type="RuleBase" id="RU369070"/>
    </source>
</evidence>
<dbReference type="PANTHER" id="PTHR43176">
    <property type="entry name" value="3-HYDROXYISOBUTYRYL-COA HYDROLASE-RELATED"/>
    <property type="match status" value="1"/>
</dbReference>
<organism evidence="4 5">
    <name type="scientific">Handroanthus impetiginosus</name>
    <dbReference type="NCBI Taxonomy" id="429701"/>
    <lineage>
        <taxon>Eukaryota</taxon>
        <taxon>Viridiplantae</taxon>
        <taxon>Streptophyta</taxon>
        <taxon>Embryophyta</taxon>
        <taxon>Tracheophyta</taxon>
        <taxon>Spermatophyta</taxon>
        <taxon>Magnoliopsida</taxon>
        <taxon>eudicotyledons</taxon>
        <taxon>Gunneridae</taxon>
        <taxon>Pentapetalae</taxon>
        <taxon>asterids</taxon>
        <taxon>lamiids</taxon>
        <taxon>Lamiales</taxon>
        <taxon>Bignoniaceae</taxon>
        <taxon>Crescentiina</taxon>
        <taxon>Tabebuia alliance</taxon>
        <taxon>Handroanthus</taxon>
    </lineage>
</organism>
<comment type="pathway">
    <text evidence="2">Amino-acid degradation; L-valine degradation.</text>
</comment>
<evidence type="ECO:0000256" key="1">
    <source>
        <dbReference type="ARBA" id="ARBA00022801"/>
    </source>
</evidence>
<comment type="function">
    <text evidence="2">Hydrolyzes 3-hydroxyisobutyryl-CoA (HIBYL-CoA), a saline catabolite. Has high activity toward isobutyryl-CoA. Could be an isobutyryl-CoA dehydrogenase that functions in valine catabolism.</text>
</comment>
<dbReference type="AlphaFoldDB" id="A0A2G9HDS6"/>
<comment type="caution">
    <text evidence="4">The sequence shown here is derived from an EMBL/GenBank/DDBJ whole genome shotgun (WGS) entry which is preliminary data.</text>
</comment>
<dbReference type="GO" id="GO:0003860">
    <property type="term" value="F:3-hydroxyisobutyryl-CoA hydrolase activity"/>
    <property type="evidence" value="ECO:0007669"/>
    <property type="project" value="UniProtKB-UniRule"/>
</dbReference>
<dbReference type="Gene3D" id="3.90.226.10">
    <property type="entry name" value="2-enoyl-CoA Hydratase, Chain A, domain 1"/>
    <property type="match status" value="1"/>
</dbReference>
<sequence>MISRLKKVLEQYEVDVTVKLVIITGEGKAFCSGGDIVRDAQLLLEGHWSVLVNMYKENLLLDYLAATYKKPLVMLIDGVVMGAGAGLSMNASFRVVTENTVLSSLFQPLF</sequence>
<proteinExistence type="inferred from homology"/>
<name>A0A2G9HDS6_9LAMI</name>
<gene>
    <name evidence="4" type="ORF">CDL12_11671</name>
</gene>
<feature type="domain" description="Enoyl-CoA hydratase/isomerase" evidence="3">
    <location>
        <begin position="1"/>
        <end position="103"/>
    </location>
</feature>
<dbReference type="Pfam" id="PF16113">
    <property type="entry name" value="ECH_2"/>
    <property type="match status" value="1"/>
</dbReference>
<keyword evidence="5" id="KW-1185">Reference proteome</keyword>
<dbReference type="InterPro" id="IPR045004">
    <property type="entry name" value="ECH_dom"/>
</dbReference>
<dbReference type="EMBL" id="NKXS01002024">
    <property type="protein sequence ID" value="PIN15689.1"/>
    <property type="molecule type" value="Genomic_DNA"/>
</dbReference>
<dbReference type="SUPFAM" id="SSF52096">
    <property type="entry name" value="ClpP/crotonase"/>
    <property type="match status" value="1"/>
</dbReference>
<evidence type="ECO:0000313" key="4">
    <source>
        <dbReference type="EMBL" id="PIN15689.1"/>
    </source>
</evidence>
<evidence type="ECO:0000259" key="3">
    <source>
        <dbReference type="Pfam" id="PF16113"/>
    </source>
</evidence>
<dbReference type="PANTHER" id="PTHR43176:SF6">
    <property type="entry name" value="3-HYDROXYISOBUTYRYL-COA HYDROLASE"/>
    <property type="match status" value="1"/>
</dbReference>
<dbReference type="EC" id="3.1.2.4" evidence="2"/>
<evidence type="ECO:0000313" key="5">
    <source>
        <dbReference type="Proteomes" id="UP000231279"/>
    </source>
</evidence>
<dbReference type="InterPro" id="IPR032259">
    <property type="entry name" value="HIBYL-CoA-H"/>
</dbReference>
<dbReference type="Proteomes" id="UP000231279">
    <property type="component" value="Unassembled WGS sequence"/>
</dbReference>
<dbReference type="STRING" id="429701.A0A2G9HDS6"/>
<dbReference type="OrthoDB" id="16820at2759"/>
<comment type="catalytic activity">
    <reaction evidence="2">
        <text>3-hydroxy-2-methylpropanoyl-CoA + H2O = 3-hydroxy-2-methylpropanoate + CoA + H(+)</text>
        <dbReference type="Rhea" id="RHEA:20888"/>
        <dbReference type="ChEBI" id="CHEBI:11805"/>
        <dbReference type="ChEBI" id="CHEBI:15377"/>
        <dbReference type="ChEBI" id="CHEBI:15378"/>
        <dbReference type="ChEBI" id="CHEBI:57287"/>
        <dbReference type="ChEBI" id="CHEBI:57340"/>
        <dbReference type="EC" id="3.1.2.4"/>
    </reaction>
</comment>
<dbReference type="CDD" id="cd06558">
    <property type="entry name" value="crotonase-like"/>
    <property type="match status" value="1"/>
</dbReference>
<protein>
    <recommendedName>
        <fullName evidence="2">3-hydroxyisobutyryl-CoA hydrolase</fullName>
        <shortName evidence="2">HIB-CoA hydrolase</shortName>
        <shortName evidence="2">HIBYL-CoA-H</shortName>
        <ecNumber evidence="2">3.1.2.4</ecNumber>
    </recommendedName>
    <alternativeName>
        <fullName evidence="2">3-hydroxyisobutyryl-coenzyme A hydrolase</fullName>
    </alternativeName>
</protein>
<comment type="similarity">
    <text evidence="2">Belongs to the enoyl-CoA hydratase/isomerase family.</text>
</comment>
<dbReference type="InterPro" id="IPR029045">
    <property type="entry name" value="ClpP/crotonase-like_dom_sf"/>
</dbReference>
<reference evidence="5" key="1">
    <citation type="journal article" date="2018" name="Gigascience">
        <title>Genome assembly of the Pink Ipe (Handroanthus impetiginosus, Bignoniaceae), a highly valued, ecologically keystone Neotropical timber forest tree.</title>
        <authorList>
            <person name="Silva-Junior O.B."/>
            <person name="Grattapaglia D."/>
            <person name="Novaes E."/>
            <person name="Collevatti R.G."/>
        </authorList>
    </citation>
    <scope>NUCLEOTIDE SEQUENCE [LARGE SCALE GENOMIC DNA]</scope>
    <source>
        <strain evidence="5">cv. UFG-1</strain>
    </source>
</reference>
<accession>A0A2G9HDS6</accession>